<proteinExistence type="predicted"/>
<accession>A0A410WPH5</accession>
<feature type="chain" id="PRO_5019349944" evidence="4">
    <location>
        <begin position="24"/>
        <end position="804"/>
    </location>
</feature>
<evidence type="ECO:0000313" key="9">
    <source>
        <dbReference type="Proteomes" id="UP001527202"/>
    </source>
</evidence>
<dbReference type="EMBL" id="JAMDMJ010000034">
    <property type="protein sequence ID" value="MCY9598759.1"/>
    <property type="molecule type" value="Genomic_DNA"/>
</dbReference>
<feature type="region of interest" description="Disordered" evidence="2">
    <location>
        <begin position="757"/>
        <end position="804"/>
    </location>
</feature>
<dbReference type="Pfam" id="PF04536">
    <property type="entry name" value="TPM_phosphatase"/>
    <property type="match status" value="1"/>
</dbReference>
<reference evidence="6 9" key="2">
    <citation type="submission" date="2022-05" db="EMBL/GenBank/DDBJ databases">
        <title>Genome Sequencing of Bee-Associated Microbes.</title>
        <authorList>
            <person name="Dunlap C."/>
        </authorList>
    </citation>
    <scope>NUCLEOTIDE SEQUENCE [LARGE SCALE GENOMIC DNA]</scope>
    <source>
        <strain evidence="6 9">NRRL B-23120</strain>
    </source>
</reference>
<gene>
    <name evidence="6" type="ORF">M5X16_23670</name>
    <name evidence="7" type="ORF">PC41400_00705</name>
</gene>
<dbReference type="OrthoDB" id="2373020at2"/>
<keyword evidence="4" id="KW-0732">Signal</keyword>
<evidence type="ECO:0000259" key="5">
    <source>
        <dbReference type="Pfam" id="PF04536"/>
    </source>
</evidence>
<feature type="coiled-coil region" evidence="1">
    <location>
        <begin position="663"/>
        <end position="690"/>
    </location>
</feature>
<dbReference type="KEGG" id="pchi:PC41400_00705"/>
<sequence>MKRFRVIGLALLLIFLTCTTVFAAAVPRNDGIVTDPVGLLTQTQARQVESGLKNKDYEVFVLTAKGLNEREGERLANEAYDQWELNRNQLMLVITTQPNFVHLVYENEQLAAAVSRSKAKDAKGIVDLKFVPAAGEGKIGEGILAVSGYVNSLAGAGASSGNAGDSGANDARGGGMASIFPVVLGLAVIGAGIWAYWQYKRRSAARKRLTEAKQLLDEMQPVLNGMLFSEVFQDLEKQFLQGETKEKAAELENAVVRLQGESEELGGRLAELKIPFLINAKAEAETRKLFQAVQEFAGRIGPYGTQLAEIEKQSTEVRKSVDRAKNGIAEAEEAVEALARRTGYPLTVLRKHVEQAKVAYAKADELDEFDFMQAATSVEDALRELDFIRMSVKDFEALAERQPGFLPEIQALEQELRERARQEGLLLTDGDPYALLKQAREETARLGTLLEAGDTEEGGRSAAAIEEGMEAARSLVEAMIADRESARKTAHEVEELTGDLGSFDRAYPEESLKIARDYAEVHRREQQADYTRMTRARDELDRRLTEIRSGLAPDVQEYRSAREAGTEAQALMTEIRELHTRILGYHDSLDARVRTVRHALDEERGRLRQAASAFGELQVESPELSAMIRDGESRLAELEQLAQAPVLDVDLLEERRRGLAVQAGQAAERVQQLLREKEETLRTIRQLEGEYRSRHARYGGSMSLSPYSSGYDTLMEESRRLIARGLFAEAMQRISSGQQLLEQMDRDYQRRMYEEQLRRRGPGGPGGGGSSGSSGWGGSGGRSSGSSSWGGGSSGGRSSGSSKW</sequence>
<dbReference type="RefSeq" id="WP_042231377.1">
    <property type="nucleotide sequence ID" value="NZ_CP026520.1"/>
</dbReference>
<dbReference type="Gene3D" id="3.10.310.50">
    <property type="match status" value="1"/>
</dbReference>
<keyword evidence="9" id="KW-1185">Reference proteome</keyword>
<feature type="coiled-coil region" evidence="1">
    <location>
        <begin position="241"/>
        <end position="268"/>
    </location>
</feature>
<keyword evidence="3" id="KW-0472">Membrane</keyword>
<evidence type="ECO:0000256" key="1">
    <source>
        <dbReference type="SAM" id="Coils"/>
    </source>
</evidence>
<evidence type="ECO:0000313" key="7">
    <source>
        <dbReference type="EMBL" id="QAV16298.1"/>
    </source>
</evidence>
<reference evidence="7 8" key="1">
    <citation type="submission" date="2018-01" db="EMBL/GenBank/DDBJ databases">
        <title>The whole genome sequencing and assembly of Paenibacillus chitinolyticus KCCM 41400 strain.</title>
        <authorList>
            <person name="Kim J.-Y."/>
            <person name="Park M.-K."/>
            <person name="Lee Y.-J."/>
            <person name="Yi H."/>
            <person name="Bahn Y.-S."/>
            <person name="Kim J.F."/>
            <person name="Lee D.-W."/>
        </authorList>
    </citation>
    <scope>NUCLEOTIDE SEQUENCE [LARGE SCALE GENOMIC DNA]</scope>
    <source>
        <strain evidence="7 8">KCCM 41400</strain>
    </source>
</reference>
<evidence type="ECO:0000256" key="4">
    <source>
        <dbReference type="SAM" id="SignalP"/>
    </source>
</evidence>
<feature type="transmembrane region" description="Helical" evidence="3">
    <location>
        <begin position="179"/>
        <end position="197"/>
    </location>
</feature>
<evidence type="ECO:0000313" key="8">
    <source>
        <dbReference type="Proteomes" id="UP000288943"/>
    </source>
</evidence>
<dbReference type="Proteomes" id="UP001527202">
    <property type="component" value="Unassembled WGS sequence"/>
</dbReference>
<feature type="domain" description="TPM" evidence="5">
    <location>
        <begin position="33"/>
        <end position="146"/>
    </location>
</feature>
<dbReference type="EMBL" id="CP026520">
    <property type="protein sequence ID" value="QAV16298.1"/>
    <property type="molecule type" value="Genomic_DNA"/>
</dbReference>
<keyword evidence="3" id="KW-0812">Transmembrane</keyword>
<dbReference type="InterPro" id="IPR007621">
    <property type="entry name" value="TPM_dom"/>
</dbReference>
<keyword evidence="3" id="KW-1133">Transmembrane helix</keyword>
<evidence type="ECO:0000313" key="6">
    <source>
        <dbReference type="EMBL" id="MCY9598759.1"/>
    </source>
</evidence>
<dbReference type="GeneID" id="95373334"/>
<feature type="signal peptide" evidence="4">
    <location>
        <begin position="1"/>
        <end position="23"/>
    </location>
</feature>
<evidence type="ECO:0000256" key="3">
    <source>
        <dbReference type="SAM" id="Phobius"/>
    </source>
</evidence>
<name>A0A410WPH5_9BACL</name>
<protein>
    <submittedName>
        <fullName evidence="7">TPM domain-containing protein</fullName>
    </submittedName>
</protein>
<evidence type="ECO:0000256" key="2">
    <source>
        <dbReference type="SAM" id="MobiDB-lite"/>
    </source>
</evidence>
<dbReference type="AlphaFoldDB" id="A0A410WPH5"/>
<dbReference type="Proteomes" id="UP000288943">
    <property type="component" value="Chromosome"/>
</dbReference>
<keyword evidence="1" id="KW-0175">Coiled coil</keyword>
<feature type="compositionally biased region" description="Gly residues" evidence="2">
    <location>
        <begin position="762"/>
        <end position="798"/>
    </location>
</feature>
<organism evidence="7 8">
    <name type="scientific">Paenibacillus chitinolyticus</name>
    <dbReference type="NCBI Taxonomy" id="79263"/>
    <lineage>
        <taxon>Bacteria</taxon>
        <taxon>Bacillati</taxon>
        <taxon>Bacillota</taxon>
        <taxon>Bacilli</taxon>
        <taxon>Bacillales</taxon>
        <taxon>Paenibacillaceae</taxon>
        <taxon>Paenibacillus</taxon>
    </lineage>
</organism>